<accession>A0A0H2S0V6</accession>
<reference evidence="1 2" key="1">
    <citation type="submission" date="2015-04" db="EMBL/GenBank/DDBJ databases">
        <title>Complete genome sequence of Schizopora paradoxa KUC8140, a cosmopolitan wood degrader in East Asia.</title>
        <authorList>
            <consortium name="DOE Joint Genome Institute"/>
            <person name="Min B."/>
            <person name="Park H."/>
            <person name="Jang Y."/>
            <person name="Kim J.-J."/>
            <person name="Kim K.H."/>
            <person name="Pangilinan J."/>
            <person name="Lipzen A."/>
            <person name="Riley R."/>
            <person name="Grigoriev I.V."/>
            <person name="Spatafora J.W."/>
            <person name="Choi I.-G."/>
        </authorList>
    </citation>
    <scope>NUCLEOTIDE SEQUENCE [LARGE SCALE GENOMIC DNA]</scope>
    <source>
        <strain evidence="1 2">KUC8140</strain>
    </source>
</reference>
<organism evidence="1 2">
    <name type="scientific">Schizopora paradoxa</name>
    <dbReference type="NCBI Taxonomy" id="27342"/>
    <lineage>
        <taxon>Eukaryota</taxon>
        <taxon>Fungi</taxon>
        <taxon>Dikarya</taxon>
        <taxon>Basidiomycota</taxon>
        <taxon>Agaricomycotina</taxon>
        <taxon>Agaricomycetes</taxon>
        <taxon>Hymenochaetales</taxon>
        <taxon>Schizoporaceae</taxon>
        <taxon>Schizopora</taxon>
    </lineage>
</organism>
<dbReference type="AlphaFoldDB" id="A0A0H2S0V6"/>
<keyword evidence="2" id="KW-1185">Reference proteome</keyword>
<gene>
    <name evidence="1" type="ORF">SCHPADRAFT_900139</name>
</gene>
<sequence>MSATQRKDRLYAQFSANLQRLKQVSTRTTDLTEVLQGELDSMRVFAGIHAAQFMTVSTSDKESSGSEVAK</sequence>
<name>A0A0H2S0V6_9AGAM</name>
<evidence type="ECO:0000313" key="2">
    <source>
        <dbReference type="Proteomes" id="UP000053477"/>
    </source>
</evidence>
<proteinExistence type="predicted"/>
<evidence type="ECO:0000313" key="1">
    <source>
        <dbReference type="EMBL" id="KLO17955.1"/>
    </source>
</evidence>
<dbReference type="InParanoid" id="A0A0H2S0V6"/>
<dbReference type="OrthoDB" id="3212378at2759"/>
<dbReference type="Proteomes" id="UP000053477">
    <property type="component" value="Unassembled WGS sequence"/>
</dbReference>
<dbReference type="EMBL" id="KQ085899">
    <property type="protein sequence ID" value="KLO17955.1"/>
    <property type="molecule type" value="Genomic_DNA"/>
</dbReference>
<protein>
    <submittedName>
        <fullName evidence="1">Uncharacterized protein</fullName>
    </submittedName>
</protein>